<dbReference type="AlphaFoldDB" id="A0A2G2ZB48"/>
<reference evidence="4 5" key="1">
    <citation type="journal article" date="2014" name="Nat. Genet.">
        <title>Genome sequence of the hot pepper provides insights into the evolution of pungency in Capsicum species.</title>
        <authorList>
            <person name="Kim S."/>
            <person name="Park M."/>
            <person name="Yeom S.I."/>
            <person name="Kim Y.M."/>
            <person name="Lee J.M."/>
            <person name="Lee H.A."/>
            <person name="Seo E."/>
            <person name="Choi J."/>
            <person name="Cheong K."/>
            <person name="Kim K.T."/>
            <person name="Jung K."/>
            <person name="Lee G.W."/>
            <person name="Oh S.K."/>
            <person name="Bae C."/>
            <person name="Kim S.B."/>
            <person name="Lee H.Y."/>
            <person name="Kim S.Y."/>
            <person name="Kim M.S."/>
            <person name="Kang B.C."/>
            <person name="Jo Y.D."/>
            <person name="Yang H.B."/>
            <person name="Jeong H.J."/>
            <person name="Kang W.H."/>
            <person name="Kwon J.K."/>
            <person name="Shin C."/>
            <person name="Lim J.Y."/>
            <person name="Park J.H."/>
            <person name="Huh J.H."/>
            <person name="Kim J.S."/>
            <person name="Kim B.D."/>
            <person name="Cohen O."/>
            <person name="Paran I."/>
            <person name="Suh M.C."/>
            <person name="Lee S.B."/>
            <person name="Kim Y.K."/>
            <person name="Shin Y."/>
            <person name="Noh S.J."/>
            <person name="Park J."/>
            <person name="Seo Y.S."/>
            <person name="Kwon S.Y."/>
            <person name="Kim H.A."/>
            <person name="Park J.M."/>
            <person name="Kim H.J."/>
            <person name="Choi S.B."/>
            <person name="Bosland P.W."/>
            <person name="Reeves G."/>
            <person name="Jo S.H."/>
            <person name="Lee B.W."/>
            <person name="Cho H.T."/>
            <person name="Choi H.S."/>
            <person name="Lee M.S."/>
            <person name="Yu Y."/>
            <person name="Do Choi Y."/>
            <person name="Park B.S."/>
            <person name="van Deynze A."/>
            <person name="Ashrafi H."/>
            <person name="Hill T."/>
            <person name="Kim W.T."/>
            <person name="Pai H.S."/>
            <person name="Ahn H.K."/>
            <person name="Yeam I."/>
            <person name="Giovannoni J.J."/>
            <person name="Rose J.K."/>
            <person name="Sorensen I."/>
            <person name="Lee S.J."/>
            <person name="Kim R.W."/>
            <person name="Choi I.Y."/>
            <person name="Choi B.S."/>
            <person name="Lim J.S."/>
            <person name="Lee Y.H."/>
            <person name="Choi D."/>
        </authorList>
    </citation>
    <scope>NUCLEOTIDE SEQUENCE [LARGE SCALE GENOMIC DNA]</scope>
    <source>
        <strain evidence="5">cv. CM334</strain>
    </source>
</reference>
<dbReference type="Gene3D" id="1.10.8.430">
    <property type="entry name" value="Helical domain of apoptotic protease-activating factors"/>
    <property type="match status" value="1"/>
</dbReference>
<dbReference type="Gene3D" id="3.80.10.10">
    <property type="entry name" value="Ribonuclease Inhibitor"/>
    <property type="match status" value="1"/>
</dbReference>
<keyword evidence="5" id="KW-1185">Reference proteome</keyword>
<proteinExistence type="predicted"/>
<evidence type="ECO:0000256" key="1">
    <source>
        <dbReference type="ARBA" id="ARBA00022614"/>
    </source>
</evidence>
<dbReference type="InterPro" id="IPR058192">
    <property type="entry name" value="WHD_ROQ1-like"/>
</dbReference>
<dbReference type="InterPro" id="IPR044974">
    <property type="entry name" value="Disease_R_plants"/>
</dbReference>
<dbReference type="OMA" id="FECYATH"/>
<dbReference type="GO" id="GO:0043531">
    <property type="term" value="F:ADP binding"/>
    <property type="evidence" value="ECO:0007669"/>
    <property type="project" value="InterPro"/>
</dbReference>
<accession>A0A2G2ZB48</accession>
<protein>
    <recommendedName>
        <fullName evidence="3">Disease resistance protein Roq1-like winged-helix domain-containing protein</fullName>
    </recommendedName>
</protein>
<dbReference type="Pfam" id="PF23282">
    <property type="entry name" value="WHD_ROQ1"/>
    <property type="match status" value="1"/>
</dbReference>
<comment type="caution">
    <text evidence="4">The sequence shown here is derived from an EMBL/GenBank/DDBJ whole genome shotgun (WGS) entry which is preliminary data.</text>
</comment>
<dbReference type="SUPFAM" id="SSF52058">
    <property type="entry name" value="L domain-like"/>
    <property type="match status" value="1"/>
</dbReference>
<name>A0A2G2ZB48_CAPAN</name>
<dbReference type="PANTHER" id="PTHR11017:SF580">
    <property type="entry name" value="ADP-RIBOSYL CYCLASE_CYCLIC ADP-RIBOSE HYDROLASE"/>
    <property type="match status" value="1"/>
</dbReference>
<dbReference type="InterPro" id="IPR032675">
    <property type="entry name" value="LRR_dom_sf"/>
</dbReference>
<keyword evidence="1" id="KW-0433">Leucine-rich repeat</keyword>
<dbReference type="SUPFAM" id="SSF52540">
    <property type="entry name" value="P-loop containing nucleoside triphosphate hydrolases"/>
    <property type="match status" value="1"/>
</dbReference>
<feature type="domain" description="Disease resistance protein Roq1-like winged-helix" evidence="3">
    <location>
        <begin position="131"/>
        <end position="201"/>
    </location>
</feature>
<sequence length="394" mass="45110">MYAPVAQVVWDDLHERFNKIDGGRTFNLHKEIATCTQGSASLYSVPELAKDEALEVFSWHAFQKWTPDKEFLKLSKSVVDYAKGLPLALKVLGSFLYKRGITEWRSALDRLRDTGYEEIVEQLSLSLDGLNHEEKNIFLDIACFFRGRKRDDVITILNSFGFRSEIGIHVLIQKSLLYISEGMVEKHDLIEQMGQQAARNVDQDRPWNHSRLWHEQDIKNVFSANLRTESIKGIMVPIGSDRHICKWSKAFRNMPCLRLLIVKGEEARHHDPICDPIEHLPSNLKWLDWSYYSLATLPAKFEPGNLGGLNMTFSSLVEIFKEPKSFDKLTVLNLSFSGSLLRTPNFCETPNLQKIILKSCVSLVEIHPSVGNFKKLIFLNMENCKNLESLPSSI</sequence>
<dbReference type="InterPro" id="IPR036390">
    <property type="entry name" value="WH_DNA-bd_sf"/>
</dbReference>
<dbReference type="PRINTS" id="PR00364">
    <property type="entry name" value="DISEASERSIST"/>
</dbReference>
<reference evidence="4 5" key="2">
    <citation type="journal article" date="2017" name="Genome Biol.">
        <title>New reference genome sequences of hot pepper reveal the massive evolution of plant disease-resistance genes by retroduplication.</title>
        <authorList>
            <person name="Kim S."/>
            <person name="Park J."/>
            <person name="Yeom S.I."/>
            <person name="Kim Y.M."/>
            <person name="Seo E."/>
            <person name="Kim K.T."/>
            <person name="Kim M.S."/>
            <person name="Lee J.M."/>
            <person name="Cheong K."/>
            <person name="Shin H.S."/>
            <person name="Kim S.B."/>
            <person name="Han K."/>
            <person name="Lee J."/>
            <person name="Park M."/>
            <person name="Lee H.A."/>
            <person name="Lee H.Y."/>
            <person name="Lee Y."/>
            <person name="Oh S."/>
            <person name="Lee J.H."/>
            <person name="Choi E."/>
            <person name="Choi E."/>
            <person name="Lee S.E."/>
            <person name="Jeon J."/>
            <person name="Kim H."/>
            <person name="Choi G."/>
            <person name="Song H."/>
            <person name="Lee J."/>
            <person name="Lee S.C."/>
            <person name="Kwon J.K."/>
            <person name="Lee H.Y."/>
            <person name="Koo N."/>
            <person name="Hong Y."/>
            <person name="Kim R.W."/>
            <person name="Kang W.H."/>
            <person name="Huh J.H."/>
            <person name="Kang B.C."/>
            <person name="Yang T.J."/>
            <person name="Lee Y.H."/>
            <person name="Bennetzen J.L."/>
            <person name="Choi D."/>
        </authorList>
    </citation>
    <scope>NUCLEOTIDE SEQUENCE [LARGE SCALE GENOMIC DNA]</scope>
    <source>
        <strain evidence="5">cv. CM334</strain>
    </source>
</reference>
<dbReference type="Proteomes" id="UP000222542">
    <property type="component" value="Unassembled WGS sequence"/>
</dbReference>
<evidence type="ECO:0000256" key="2">
    <source>
        <dbReference type="ARBA" id="ARBA00022737"/>
    </source>
</evidence>
<dbReference type="PANTHER" id="PTHR11017">
    <property type="entry name" value="LEUCINE-RICH REPEAT-CONTAINING PROTEIN"/>
    <property type="match status" value="1"/>
</dbReference>
<dbReference type="GO" id="GO:0005524">
    <property type="term" value="F:ATP binding"/>
    <property type="evidence" value="ECO:0007669"/>
    <property type="project" value="UniProtKB-KW"/>
</dbReference>
<dbReference type="GO" id="GO:0006952">
    <property type="term" value="P:defense response"/>
    <property type="evidence" value="ECO:0007669"/>
    <property type="project" value="InterPro"/>
</dbReference>
<dbReference type="InterPro" id="IPR042197">
    <property type="entry name" value="Apaf_helical"/>
</dbReference>
<evidence type="ECO:0000313" key="5">
    <source>
        <dbReference type="Proteomes" id="UP000222542"/>
    </source>
</evidence>
<keyword evidence="2" id="KW-0677">Repeat</keyword>
<organism evidence="4 5">
    <name type="scientific">Capsicum annuum</name>
    <name type="common">Capsicum pepper</name>
    <dbReference type="NCBI Taxonomy" id="4072"/>
    <lineage>
        <taxon>Eukaryota</taxon>
        <taxon>Viridiplantae</taxon>
        <taxon>Streptophyta</taxon>
        <taxon>Embryophyta</taxon>
        <taxon>Tracheophyta</taxon>
        <taxon>Spermatophyta</taxon>
        <taxon>Magnoliopsida</taxon>
        <taxon>eudicotyledons</taxon>
        <taxon>Gunneridae</taxon>
        <taxon>Pentapetalae</taxon>
        <taxon>asterids</taxon>
        <taxon>lamiids</taxon>
        <taxon>Solanales</taxon>
        <taxon>Solanaceae</taxon>
        <taxon>Solanoideae</taxon>
        <taxon>Capsiceae</taxon>
        <taxon>Capsicum</taxon>
    </lineage>
</organism>
<dbReference type="STRING" id="4072.A0A2G2ZB48"/>
<dbReference type="GO" id="GO:0016020">
    <property type="term" value="C:membrane"/>
    <property type="evidence" value="ECO:0007669"/>
    <property type="project" value="UniProtKB-SubCell"/>
</dbReference>
<evidence type="ECO:0000259" key="3">
    <source>
        <dbReference type="Pfam" id="PF23282"/>
    </source>
</evidence>
<gene>
    <name evidence="4" type="ORF">T459_17274</name>
</gene>
<dbReference type="Gramene" id="PHT79222">
    <property type="protein sequence ID" value="PHT79222"/>
    <property type="gene ID" value="T459_17274"/>
</dbReference>
<dbReference type="InterPro" id="IPR027417">
    <property type="entry name" value="P-loop_NTPase"/>
</dbReference>
<dbReference type="EMBL" id="AYRZ02000006">
    <property type="protein sequence ID" value="PHT79222.1"/>
    <property type="molecule type" value="Genomic_DNA"/>
</dbReference>
<evidence type="ECO:0000313" key="4">
    <source>
        <dbReference type="EMBL" id="PHT79222.1"/>
    </source>
</evidence>
<dbReference type="SUPFAM" id="SSF46785">
    <property type="entry name" value="Winged helix' DNA-binding domain"/>
    <property type="match status" value="1"/>
</dbReference>